<dbReference type="PANTHER" id="PTHR13439:SF0">
    <property type="entry name" value="TOPOISOMERASE I DAMAGE AFFECTED PROTEIN 4"/>
    <property type="match status" value="1"/>
</dbReference>
<evidence type="ECO:0000256" key="6">
    <source>
        <dbReference type="SAM" id="Phobius"/>
    </source>
</evidence>
<dbReference type="EMBL" id="KB469298">
    <property type="protein sequence ID" value="EPQ57986.1"/>
    <property type="molecule type" value="Genomic_DNA"/>
</dbReference>
<evidence type="ECO:0000256" key="4">
    <source>
        <dbReference type="ARBA" id="ARBA00023136"/>
    </source>
</evidence>
<dbReference type="OMA" id="HANNHTD"/>
<dbReference type="OrthoDB" id="10266980at2759"/>
<feature type="transmembrane region" description="Helical" evidence="6">
    <location>
        <begin position="20"/>
        <end position="41"/>
    </location>
</feature>
<comment type="subcellular location">
    <subcellularLocation>
        <location evidence="1">Membrane</location>
        <topology evidence="1">Multi-pass membrane protein</topology>
    </subcellularLocation>
</comment>
<dbReference type="PANTHER" id="PTHR13439">
    <property type="entry name" value="CT120 PROTEIN"/>
    <property type="match status" value="1"/>
</dbReference>
<sequence>MNAFATSLGAVLRLQQLPAHLPTILLSFLFFTAVQSLLGPWSWRLLGKEREWAAITAADPSLAHRKRKELHNWSTHVTSLTHSLLILPLAFSRLHLPALAADPAFGWAHGVGPVLAVACGYFLWDALDSILYFQDVGFVVHGLACLAIYAMAFKPFLAYYGPRFLLWELSTPFLNIHYFLDKLSLTGSRWQLLNGASLLGAFFGARIVYGGVMSVEFFRTLRAVADALPTSFLVVYGVGNVVLNLLNWVWFFKMISALRRRFQNPERAPRNAVKVPQLQNGGVPKKDE</sequence>
<name>S7QDX3_GLOTA</name>
<keyword evidence="3 6" id="KW-1133">Transmembrane helix</keyword>
<dbReference type="Pfam" id="PF03798">
    <property type="entry name" value="TRAM_LAG1_CLN8"/>
    <property type="match status" value="1"/>
</dbReference>
<keyword evidence="9" id="KW-1185">Reference proteome</keyword>
<feature type="transmembrane region" description="Helical" evidence="6">
    <location>
        <begin position="192"/>
        <end position="212"/>
    </location>
</feature>
<feature type="transmembrane region" description="Helical" evidence="6">
    <location>
        <begin position="232"/>
        <end position="252"/>
    </location>
</feature>
<dbReference type="GeneID" id="19303628"/>
<reference evidence="8 9" key="1">
    <citation type="journal article" date="2012" name="Science">
        <title>The Paleozoic origin of enzymatic lignin decomposition reconstructed from 31 fungal genomes.</title>
        <authorList>
            <person name="Floudas D."/>
            <person name="Binder M."/>
            <person name="Riley R."/>
            <person name="Barry K."/>
            <person name="Blanchette R.A."/>
            <person name="Henrissat B."/>
            <person name="Martinez A.T."/>
            <person name="Otillar R."/>
            <person name="Spatafora J.W."/>
            <person name="Yadav J.S."/>
            <person name="Aerts A."/>
            <person name="Benoit I."/>
            <person name="Boyd A."/>
            <person name="Carlson A."/>
            <person name="Copeland A."/>
            <person name="Coutinho P.M."/>
            <person name="de Vries R.P."/>
            <person name="Ferreira P."/>
            <person name="Findley K."/>
            <person name="Foster B."/>
            <person name="Gaskell J."/>
            <person name="Glotzer D."/>
            <person name="Gorecki P."/>
            <person name="Heitman J."/>
            <person name="Hesse C."/>
            <person name="Hori C."/>
            <person name="Igarashi K."/>
            <person name="Jurgens J.A."/>
            <person name="Kallen N."/>
            <person name="Kersten P."/>
            <person name="Kohler A."/>
            <person name="Kuees U."/>
            <person name="Kumar T.K.A."/>
            <person name="Kuo A."/>
            <person name="LaButti K."/>
            <person name="Larrondo L.F."/>
            <person name="Lindquist E."/>
            <person name="Ling A."/>
            <person name="Lombard V."/>
            <person name="Lucas S."/>
            <person name="Lundell T."/>
            <person name="Martin R."/>
            <person name="McLaughlin D.J."/>
            <person name="Morgenstern I."/>
            <person name="Morin E."/>
            <person name="Murat C."/>
            <person name="Nagy L.G."/>
            <person name="Nolan M."/>
            <person name="Ohm R.A."/>
            <person name="Patyshakuliyeva A."/>
            <person name="Rokas A."/>
            <person name="Ruiz-Duenas F.J."/>
            <person name="Sabat G."/>
            <person name="Salamov A."/>
            <person name="Samejima M."/>
            <person name="Schmutz J."/>
            <person name="Slot J.C."/>
            <person name="St John F."/>
            <person name="Stenlid J."/>
            <person name="Sun H."/>
            <person name="Sun S."/>
            <person name="Syed K."/>
            <person name="Tsang A."/>
            <person name="Wiebenga A."/>
            <person name="Young D."/>
            <person name="Pisabarro A."/>
            <person name="Eastwood D.C."/>
            <person name="Martin F."/>
            <person name="Cullen D."/>
            <person name="Grigoriev I.V."/>
            <person name="Hibbett D.S."/>
        </authorList>
    </citation>
    <scope>NUCLEOTIDE SEQUENCE [LARGE SCALE GENOMIC DNA]</scope>
    <source>
        <strain evidence="8 9">ATCC 11539</strain>
    </source>
</reference>
<dbReference type="RefSeq" id="XP_007863290.1">
    <property type="nucleotide sequence ID" value="XM_007865099.1"/>
</dbReference>
<organism evidence="8 9">
    <name type="scientific">Gloeophyllum trabeum (strain ATCC 11539 / FP-39264 / Madison 617)</name>
    <name type="common">Brown rot fungus</name>
    <dbReference type="NCBI Taxonomy" id="670483"/>
    <lineage>
        <taxon>Eukaryota</taxon>
        <taxon>Fungi</taxon>
        <taxon>Dikarya</taxon>
        <taxon>Basidiomycota</taxon>
        <taxon>Agaricomycotina</taxon>
        <taxon>Agaricomycetes</taxon>
        <taxon>Gloeophyllales</taxon>
        <taxon>Gloeophyllaceae</taxon>
        <taxon>Gloeophyllum</taxon>
    </lineage>
</organism>
<evidence type="ECO:0000256" key="2">
    <source>
        <dbReference type="ARBA" id="ARBA00022692"/>
    </source>
</evidence>
<dbReference type="InterPro" id="IPR006634">
    <property type="entry name" value="TLC-dom"/>
</dbReference>
<evidence type="ECO:0000256" key="5">
    <source>
        <dbReference type="PROSITE-ProRule" id="PRU00205"/>
    </source>
</evidence>
<dbReference type="Proteomes" id="UP000030669">
    <property type="component" value="Unassembled WGS sequence"/>
</dbReference>
<dbReference type="InterPro" id="IPR050846">
    <property type="entry name" value="TLCD"/>
</dbReference>
<feature type="transmembrane region" description="Helical" evidence="6">
    <location>
        <begin position="164"/>
        <end position="180"/>
    </location>
</feature>
<dbReference type="KEGG" id="gtr:GLOTRDRAFT_136795"/>
<gene>
    <name evidence="8" type="ORF">GLOTRDRAFT_136795</name>
</gene>
<keyword evidence="4 5" id="KW-0472">Membrane</keyword>
<dbReference type="PROSITE" id="PS50922">
    <property type="entry name" value="TLC"/>
    <property type="match status" value="1"/>
</dbReference>
<evidence type="ECO:0000313" key="8">
    <source>
        <dbReference type="EMBL" id="EPQ57986.1"/>
    </source>
</evidence>
<evidence type="ECO:0000259" key="7">
    <source>
        <dbReference type="PROSITE" id="PS50922"/>
    </source>
</evidence>
<dbReference type="GO" id="GO:0005783">
    <property type="term" value="C:endoplasmic reticulum"/>
    <property type="evidence" value="ECO:0007669"/>
    <property type="project" value="TreeGrafter"/>
</dbReference>
<dbReference type="eggNOG" id="KOG4561">
    <property type="taxonomic scope" value="Eukaryota"/>
</dbReference>
<dbReference type="SMART" id="SM00724">
    <property type="entry name" value="TLC"/>
    <property type="match status" value="1"/>
</dbReference>
<dbReference type="GO" id="GO:0055088">
    <property type="term" value="P:lipid homeostasis"/>
    <property type="evidence" value="ECO:0007669"/>
    <property type="project" value="TreeGrafter"/>
</dbReference>
<accession>S7QDX3</accession>
<dbReference type="HOGENOM" id="CLU_034597_0_1_1"/>
<evidence type="ECO:0000256" key="1">
    <source>
        <dbReference type="ARBA" id="ARBA00004141"/>
    </source>
</evidence>
<feature type="transmembrane region" description="Helical" evidence="6">
    <location>
        <begin position="104"/>
        <end position="124"/>
    </location>
</feature>
<feature type="transmembrane region" description="Helical" evidence="6">
    <location>
        <begin position="131"/>
        <end position="152"/>
    </location>
</feature>
<keyword evidence="2 5" id="KW-0812">Transmembrane</keyword>
<feature type="domain" description="TLC" evidence="7">
    <location>
        <begin position="68"/>
        <end position="263"/>
    </location>
</feature>
<dbReference type="GO" id="GO:0016020">
    <property type="term" value="C:membrane"/>
    <property type="evidence" value="ECO:0007669"/>
    <property type="project" value="UniProtKB-SubCell"/>
</dbReference>
<dbReference type="STRING" id="670483.S7QDX3"/>
<protein>
    <submittedName>
        <fullName evidence="8">DUF887-domain-containing protein</fullName>
    </submittedName>
</protein>
<proteinExistence type="predicted"/>
<evidence type="ECO:0000313" key="9">
    <source>
        <dbReference type="Proteomes" id="UP000030669"/>
    </source>
</evidence>
<evidence type="ECO:0000256" key="3">
    <source>
        <dbReference type="ARBA" id="ARBA00022989"/>
    </source>
</evidence>
<dbReference type="AlphaFoldDB" id="S7QDX3"/>